<evidence type="ECO:0000256" key="3">
    <source>
        <dbReference type="ARBA" id="ARBA00022729"/>
    </source>
</evidence>
<comment type="similarity">
    <text evidence="2">Belongs to the fimbrial protein family.</text>
</comment>
<evidence type="ECO:0000313" key="7">
    <source>
        <dbReference type="EMBL" id="MDV0611797.1"/>
    </source>
</evidence>
<dbReference type="InterPro" id="IPR050263">
    <property type="entry name" value="Bact_Fimbrial_Adh_Pro"/>
</dbReference>
<comment type="subcellular location">
    <subcellularLocation>
        <location evidence="1">Fimbrium</location>
    </subcellularLocation>
</comment>
<dbReference type="InterPro" id="IPR036937">
    <property type="entry name" value="Adhesion_dom_fimbrial_sf"/>
</dbReference>
<proteinExistence type="inferred from homology"/>
<reference evidence="7" key="1">
    <citation type="submission" date="2023-10" db="EMBL/GenBank/DDBJ databases">
        <title>Surveillance and assessment of the effects of hospital wastewater treatment on clearance of pathogenic bacterial and antimicrobial resistance genes.</title>
        <authorList>
            <person name="Wu Y."/>
        </authorList>
    </citation>
    <scope>NUCLEOTIDE SEQUENCE</scope>
    <source>
        <strain evidence="7">23-M-SY-8</strain>
    </source>
</reference>
<protein>
    <submittedName>
        <fullName evidence="7">Fimbrial protein</fullName>
    </submittedName>
</protein>
<dbReference type="PANTHER" id="PTHR33420">
    <property type="entry name" value="FIMBRIAL SUBUNIT ELFA-RELATED"/>
    <property type="match status" value="1"/>
</dbReference>
<keyword evidence="3 5" id="KW-0732">Signal</keyword>
<name>A0AAE4SHF6_9ENTR</name>
<dbReference type="SUPFAM" id="SSF49401">
    <property type="entry name" value="Bacterial adhesins"/>
    <property type="match status" value="1"/>
</dbReference>
<feature type="chain" id="PRO_5041962885" evidence="5">
    <location>
        <begin position="19"/>
        <end position="178"/>
    </location>
</feature>
<dbReference type="InterPro" id="IPR008966">
    <property type="entry name" value="Adhesion_dom_sf"/>
</dbReference>
<evidence type="ECO:0000256" key="4">
    <source>
        <dbReference type="ARBA" id="ARBA00023263"/>
    </source>
</evidence>
<dbReference type="EMBL" id="JAWHXQ010000007">
    <property type="protein sequence ID" value="MDV0611797.1"/>
    <property type="molecule type" value="Genomic_DNA"/>
</dbReference>
<dbReference type="Pfam" id="PF00419">
    <property type="entry name" value="Fimbrial"/>
    <property type="match status" value="1"/>
</dbReference>
<dbReference type="PANTHER" id="PTHR33420:SF12">
    <property type="entry name" value="FIMBRIN-LIKE PROTEIN FIMI-RELATED"/>
    <property type="match status" value="1"/>
</dbReference>
<organism evidence="7 8">
    <name type="scientific">Klebsiella quasipneumoniae subsp. similipneumoniae</name>
    <dbReference type="NCBI Taxonomy" id="1463164"/>
    <lineage>
        <taxon>Bacteria</taxon>
        <taxon>Pseudomonadati</taxon>
        <taxon>Pseudomonadota</taxon>
        <taxon>Gammaproteobacteria</taxon>
        <taxon>Enterobacterales</taxon>
        <taxon>Enterobacteriaceae</taxon>
        <taxon>Klebsiella/Raoultella group</taxon>
        <taxon>Klebsiella</taxon>
        <taxon>Klebsiella pneumoniae complex</taxon>
    </lineage>
</organism>
<dbReference type="Gene3D" id="2.60.40.1090">
    <property type="entry name" value="Fimbrial-type adhesion domain"/>
    <property type="match status" value="1"/>
</dbReference>
<sequence>MQGMKSGLLLLLPPLALAGNQWNVTLPGGSMRFQGLIMASSCRVEAGDRQMTVNLGQISSNRFHDVGEDSNPIPFTIHLQDCSTAVSQHVGVAFHGVADGKNPDVLSVGEGPGIASGIGIALFDGHGQQLPLNRPPDRWVPLYRGPTTLNFVAKYRATGRQVTGGAANAQAWFSLTYQ</sequence>
<evidence type="ECO:0000256" key="5">
    <source>
        <dbReference type="SAM" id="SignalP"/>
    </source>
</evidence>
<dbReference type="GO" id="GO:0009289">
    <property type="term" value="C:pilus"/>
    <property type="evidence" value="ECO:0007669"/>
    <property type="project" value="UniProtKB-SubCell"/>
</dbReference>
<dbReference type="RefSeq" id="WP_109938283.1">
    <property type="nucleotide sequence ID" value="NZ_BGLT01000005.1"/>
</dbReference>
<dbReference type="AlphaFoldDB" id="A0AAE4SHF6"/>
<accession>A0AAE4SHF6</accession>
<evidence type="ECO:0000256" key="2">
    <source>
        <dbReference type="ARBA" id="ARBA00006671"/>
    </source>
</evidence>
<keyword evidence="4" id="KW-0281">Fimbrium</keyword>
<feature type="signal peptide" evidence="5">
    <location>
        <begin position="1"/>
        <end position="18"/>
    </location>
</feature>
<dbReference type="Proteomes" id="UP001187239">
    <property type="component" value="Unassembled WGS sequence"/>
</dbReference>
<dbReference type="GO" id="GO:0043709">
    <property type="term" value="P:cell adhesion involved in single-species biofilm formation"/>
    <property type="evidence" value="ECO:0007669"/>
    <property type="project" value="TreeGrafter"/>
</dbReference>
<evidence type="ECO:0000313" key="8">
    <source>
        <dbReference type="Proteomes" id="UP001187239"/>
    </source>
</evidence>
<comment type="caution">
    <text evidence="7">The sequence shown here is derived from an EMBL/GenBank/DDBJ whole genome shotgun (WGS) entry which is preliminary data.</text>
</comment>
<evidence type="ECO:0000256" key="1">
    <source>
        <dbReference type="ARBA" id="ARBA00004561"/>
    </source>
</evidence>
<dbReference type="InterPro" id="IPR000259">
    <property type="entry name" value="Adhesion_dom_fimbrial"/>
</dbReference>
<gene>
    <name evidence="7" type="ORF">RZO73_14840</name>
</gene>
<feature type="domain" description="Fimbrial-type adhesion" evidence="6">
    <location>
        <begin position="32"/>
        <end position="178"/>
    </location>
</feature>
<evidence type="ECO:0000259" key="6">
    <source>
        <dbReference type="Pfam" id="PF00419"/>
    </source>
</evidence>